<organism evidence="5 6">
    <name type="scientific">Methylorubrum aminovorans</name>
    <dbReference type="NCBI Taxonomy" id="269069"/>
    <lineage>
        <taxon>Bacteria</taxon>
        <taxon>Pseudomonadati</taxon>
        <taxon>Pseudomonadota</taxon>
        <taxon>Alphaproteobacteria</taxon>
        <taxon>Hyphomicrobiales</taxon>
        <taxon>Methylobacteriaceae</taxon>
        <taxon>Methylorubrum</taxon>
    </lineage>
</organism>
<keyword evidence="2" id="KW-0238">DNA-binding</keyword>
<reference evidence="5" key="1">
    <citation type="journal article" date="2021" name="Front. Microbiol.">
        <title>Comprehensive Comparative Genomics and Phenotyping of Methylobacterium Species.</title>
        <authorList>
            <person name="Alessa O."/>
            <person name="Ogura Y."/>
            <person name="Fujitani Y."/>
            <person name="Takami H."/>
            <person name="Hayashi T."/>
            <person name="Sahin N."/>
            <person name="Tani A."/>
        </authorList>
    </citation>
    <scope>NUCLEOTIDE SEQUENCE</scope>
    <source>
        <strain evidence="5">NBRC 15686</strain>
    </source>
</reference>
<name>A0ABQ4UHI1_9HYPH</name>
<evidence type="ECO:0000256" key="1">
    <source>
        <dbReference type="ARBA" id="ARBA00023015"/>
    </source>
</evidence>
<dbReference type="PANTHER" id="PTHR43132">
    <property type="entry name" value="ARSENICAL RESISTANCE OPERON REPRESSOR ARSR-RELATED"/>
    <property type="match status" value="1"/>
</dbReference>
<evidence type="ECO:0000256" key="3">
    <source>
        <dbReference type="ARBA" id="ARBA00023163"/>
    </source>
</evidence>
<keyword evidence="3" id="KW-0804">Transcription</keyword>
<dbReference type="InterPro" id="IPR051011">
    <property type="entry name" value="Metal_resp_trans_reg"/>
</dbReference>
<gene>
    <name evidence="5" type="ORF">LNAOJCKE_3469</name>
</gene>
<proteinExistence type="predicted"/>
<dbReference type="PANTHER" id="PTHR43132:SF2">
    <property type="entry name" value="ARSENICAL RESISTANCE OPERON REPRESSOR ARSR-RELATED"/>
    <property type="match status" value="1"/>
</dbReference>
<dbReference type="SUPFAM" id="SSF46785">
    <property type="entry name" value="Winged helix' DNA-binding domain"/>
    <property type="match status" value="1"/>
</dbReference>
<comment type="caution">
    <text evidence="5">The sequence shown here is derived from an EMBL/GenBank/DDBJ whole genome shotgun (WGS) entry which is preliminary data.</text>
</comment>
<dbReference type="InterPro" id="IPR011991">
    <property type="entry name" value="ArsR-like_HTH"/>
</dbReference>
<dbReference type="PRINTS" id="PR00778">
    <property type="entry name" value="HTHARSR"/>
</dbReference>
<dbReference type="NCBIfam" id="NF033788">
    <property type="entry name" value="HTH_metalloreg"/>
    <property type="match status" value="1"/>
</dbReference>
<evidence type="ECO:0000259" key="4">
    <source>
        <dbReference type="PROSITE" id="PS50987"/>
    </source>
</evidence>
<dbReference type="SMART" id="SM00418">
    <property type="entry name" value="HTH_ARSR"/>
    <property type="match status" value="1"/>
</dbReference>
<sequence>MDAVTPTDLLRLHDKAADAARLLRLLANEKRLLILCLLVAHGEKDVSSLAEAVELSQSALSQHLAKLREDDLVAFRRESQTLYYRLADPRAARVLATLKDIFCPDQNAAEDAVVRIEPARSERTQLRRTPDKR</sequence>
<evidence type="ECO:0000313" key="6">
    <source>
        <dbReference type="Proteomes" id="UP001055039"/>
    </source>
</evidence>
<dbReference type="InterPro" id="IPR001845">
    <property type="entry name" value="HTH_ArsR_DNA-bd_dom"/>
</dbReference>
<dbReference type="Gene3D" id="1.10.10.10">
    <property type="entry name" value="Winged helix-like DNA-binding domain superfamily/Winged helix DNA-binding domain"/>
    <property type="match status" value="1"/>
</dbReference>
<keyword evidence="6" id="KW-1185">Reference proteome</keyword>
<dbReference type="PROSITE" id="PS50987">
    <property type="entry name" value="HTH_ARSR_2"/>
    <property type="match status" value="1"/>
</dbReference>
<dbReference type="EMBL" id="BPRC01000012">
    <property type="protein sequence ID" value="GJE66252.1"/>
    <property type="molecule type" value="Genomic_DNA"/>
</dbReference>
<reference evidence="5" key="2">
    <citation type="submission" date="2021-08" db="EMBL/GenBank/DDBJ databases">
        <authorList>
            <person name="Tani A."/>
            <person name="Ola A."/>
            <person name="Ogura Y."/>
            <person name="Katsura K."/>
            <person name="Hayashi T."/>
        </authorList>
    </citation>
    <scope>NUCLEOTIDE SEQUENCE</scope>
    <source>
        <strain evidence="5">NBRC 15686</strain>
    </source>
</reference>
<dbReference type="CDD" id="cd00090">
    <property type="entry name" value="HTH_ARSR"/>
    <property type="match status" value="1"/>
</dbReference>
<dbReference type="Pfam" id="PF01022">
    <property type="entry name" value="HTH_5"/>
    <property type="match status" value="1"/>
</dbReference>
<dbReference type="Proteomes" id="UP001055039">
    <property type="component" value="Unassembled WGS sequence"/>
</dbReference>
<dbReference type="InterPro" id="IPR036388">
    <property type="entry name" value="WH-like_DNA-bd_sf"/>
</dbReference>
<evidence type="ECO:0000256" key="2">
    <source>
        <dbReference type="ARBA" id="ARBA00023125"/>
    </source>
</evidence>
<keyword evidence="1" id="KW-0805">Transcription regulation</keyword>
<dbReference type="InterPro" id="IPR036390">
    <property type="entry name" value="WH_DNA-bd_sf"/>
</dbReference>
<accession>A0ABQ4UHI1</accession>
<protein>
    <recommendedName>
        <fullName evidence="4">HTH arsR-type domain-containing protein</fullName>
    </recommendedName>
</protein>
<feature type="domain" description="HTH arsR-type" evidence="4">
    <location>
        <begin position="12"/>
        <end position="106"/>
    </location>
</feature>
<evidence type="ECO:0000313" key="5">
    <source>
        <dbReference type="EMBL" id="GJE66252.1"/>
    </source>
</evidence>